<dbReference type="Proteomes" id="UP000264006">
    <property type="component" value="Chromosome"/>
</dbReference>
<protein>
    <submittedName>
        <fullName evidence="7">Integrase</fullName>
    </submittedName>
</protein>
<dbReference type="InterPro" id="IPR011010">
    <property type="entry name" value="DNA_brk_join_enz"/>
</dbReference>
<dbReference type="PROSITE" id="PS51898">
    <property type="entry name" value="TYR_RECOMBINASE"/>
    <property type="match status" value="1"/>
</dbReference>
<feature type="domain" description="Tyr recombinase" evidence="5">
    <location>
        <begin position="178"/>
        <end position="383"/>
    </location>
</feature>
<dbReference type="InterPro" id="IPR013762">
    <property type="entry name" value="Integrase-like_cat_sf"/>
</dbReference>
<dbReference type="InterPro" id="IPR050090">
    <property type="entry name" value="Tyrosine_recombinase_XerCD"/>
</dbReference>
<name>A0A346XVD4_9ACTN</name>
<dbReference type="GO" id="GO:0006310">
    <property type="term" value="P:DNA recombination"/>
    <property type="evidence" value="ECO:0007669"/>
    <property type="project" value="UniProtKB-KW"/>
</dbReference>
<sequence length="396" mass="44387">MGRPRTPIGTFGELEFTTLENGKVQARTRYRDWDGKLRRVQATARTQRSAEFALKAKLAERSLVQPTFTELTPDSRFVDLVEYWLHDLDLEGHLASSTRNTYERNMRTLVLPAFEELTLREIGVARCDSFIKHLAKQSYNRARQARVVLRLAFSLAVRHEILPRNPMDHVSRLRRPPSTPTALTSVEVNAVRAAIRYWERGQSASGPKPDGQLGLLVEVMLGTSARIGETLAIRRRDVDVTSSPPTIRLAGTVVGGRNSPFVRQDHPKTNRSVRTVALPSFCAAAVRRRLVALEDRSLDSLLFCNRDGGPLSPHNVRRQLRSAMDLAGIEGVTPHMIRRTVATAVNEQATVDLAAELLGHTDPRITIRHYIKRNEMVNPATADLLDNVFGPRDSDD</sequence>
<dbReference type="SUPFAM" id="SSF56349">
    <property type="entry name" value="DNA breaking-rejoining enzymes"/>
    <property type="match status" value="1"/>
</dbReference>
<dbReference type="Gene3D" id="1.10.443.10">
    <property type="entry name" value="Intergrase catalytic core"/>
    <property type="match status" value="1"/>
</dbReference>
<dbReference type="PANTHER" id="PTHR30349:SF91">
    <property type="entry name" value="INTA PROTEIN"/>
    <property type="match status" value="1"/>
</dbReference>
<evidence type="ECO:0000256" key="4">
    <source>
        <dbReference type="PROSITE-ProRule" id="PRU01248"/>
    </source>
</evidence>
<dbReference type="Gene3D" id="1.10.150.130">
    <property type="match status" value="1"/>
</dbReference>
<evidence type="ECO:0000256" key="1">
    <source>
        <dbReference type="ARBA" id="ARBA00022908"/>
    </source>
</evidence>
<evidence type="ECO:0000259" key="6">
    <source>
        <dbReference type="PROSITE" id="PS51900"/>
    </source>
</evidence>
<dbReference type="Pfam" id="PF14659">
    <property type="entry name" value="Phage_int_SAM_3"/>
    <property type="match status" value="1"/>
</dbReference>
<dbReference type="GO" id="GO:0015074">
    <property type="term" value="P:DNA integration"/>
    <property type="evidence" value="ECO:0007669"/>
    <property type="project" value="UniProtKB-KW"/>
</dbReference>
<dbReference type="InterPro" id="IPR002104">
    <property type="entry name" value="Integrase_catalytic"/>
</dbReference>
<gene>
    <name evidence="7" type="ORF">DVS28_a1487</name>
</gene>
<reference evidence="7 8" key="1">
    <citation type="submission" date="2018-09" db="EMBL/GenBank/DDBJ databases">
        <title>Complete genome sequence of Euzebya sp. DY32-46 isolated from seawater of Pacific Ocean.</title>
        <authorList>
            <person name="Xu L."/>
            <person name="Wu Y.-H."/>
            <person name="Xu X.-W."/>
        </authorList>
    </citation>
    <scope>NUCLEOTIDE SEQUENCE [LARGE SCALE GENOMIC DNA]</scope>
    <source>
        <strain evidence="7 8">DY32-46</strain>
    </source>
</reference>
<keyword evidence="8" id="KW-1185">Reference proteome</keyword>
<dbReference type="Pfam" id="PF00589">
    <property type="entry name" value="Phage_integrase"/>
    <property type="match status" value="1"/>
</dbReference>
<dbReference type="KEGG" id="euz:DVS28_a1487"/>
<evidence type="ECO:0000256" key="2">
    <source>
        <dbReference type="ARBA" id="ARBA00023125"/>
    </source>
</evidence>
<evidence type="ECO:0000313" key="7">
    <source>
        <dbReference type="EMBL" id="AXV06181.1"/>
    </source>
</evidence>
<dbReference type="InterPro" id="IPR004107">
    <property type="entry name" value="Integrase_SAM-like_N"/>
</dbReference>
<dbReference type="RefSeq" id="WP_114590877.1">
    <property type="nucleotide sequence ID" value="NZ_CP031165.1"/>
</dbReference>
<dbReference type="PANTHER" id="PTHR30349">
    <property type="entry name" value="PHAGE INTEGRASE-RELATED"/>
    <property type="match status" value="1"/>
</dbReference>
<dbReference type="EMBL" id="CP031165">
    <property type="protein sequence ID" value="AXV06181.1"/>
    <property type="molecule type" value="Genomic_DNA"/>
</dbReference>
<proteinExistence type="predicted"/>
<dbReference type="GO" id="GO:0003677">
    <property type="term" value="F:DNA binding"/>
    <property type="evidence" value="ECO:0007669"/>
    <property type="project" value="UniProtKB-UniRule"/>
</dbReference>
<feature type="domain" description="Core-binding (CB)" evidence="6">
    <location>
        <begin position="75"/>
        <end position="157"/>
    </location>
</feature>
<evidence type="ECO:0000256" key="3">
    <source>
        <dbReference type="ARBA" id="ARBA00023172"/>
    </source>
</evidence>
<keyword evidence="1" id="KW-0229">DNA integration</keyword>
<keyword evidence="3" id="KW-0233">DNA recombination</keyword>
<evidence type="ECO:0000313" key="8">
    <source>
        <dbReference type="Proteomes" id="UP000264006"/>
    </source>
</evidence>
<dbReference type="PROSITE" id="PS51900">
    <property type="entry name" value="CB"/>
    <property type="match status" value="1"/>
</dbReference>
<dbReference type="OrthoDB" id="4326943at2"/>
<evidence type="ECO:0000259" key="5">
    <source>
        <dbReference type="PROSITE" id="PS51898"/>
    </source>
</evidence>
<dbReference type="InterPro" id="IPR044068">
    <property type="entry name" value="CB"/>
</dbReference>
<dbReference type="InterPro" id="IPR010998">
    <property type="entry name" value="Integrase_recombinase_N"/>
</dbReference>
<organism evidence="7 8">
    <name type="scientific">Euzebya pacifica</name>
    <dbReference type="NCBI Taxonomy" id="1608957"/>
    <lineage>
        <taxon>Bacteria</taxon>
        <taxon>Bacillati</taxon>
        <taxon>Actinomycetota</taxon>
        <taxon>Nitriliruptoria</taxon>
        <taxon>Euzebyales</taxon>
    </lineage>
</organism>
<dbReference type="AlphaFoldDB" id="A0A346XVD4"/>
<accession>A0A346XVD4</accession>
<keyword evidence="2 4" id="KW-0238">DNA-binding</keyword>